<gene>
    <name evidence="2" type="ORF">GCM10007415_34750</name>
</gene>
<accession>A0A917MDI1</accession>
<organism evidence="2 3">
    <name type="scientific">Parapedobacter pyrenivorans</name>
    <dbReference type="NCBI Taxonomy" id="1305674"/>
    <lineage>
        <taxon>Bacteria</taxon>
        <taxon>Pseudomonadati</taxon>
        <taxon>Bacteroidota</taxon>
        <taxon>Sphingobacteriia</taxon>
        <taxon>Sphingobacteriales</taxon>
        <taxon>Sphingobacteriaceae</taxon>
        <taxon>Parapedobacter</taxon>
    </lineage>
</organism>
<name>A0A917MDI1_9SPHI</name>
<evidence type="ECO:0000259" key="1">
    <source>
        <dbReference type="Pfam" id="PF22311"/>
    </source>
</evidence>
<comment type="caution">
    <text evidence="2">The sequence shown here is derived from an EMBL/GenBank/DDBJ whole genome shotgun (WGS) entry which is preliminary data.</text>
</comment>
<evidence type="ECO:0000313" key="3">
    <source>
        <dbReference type="Proteomes" id="UP000660862"/>
    </source>
</evidence>
<dbReference type="Pfam" id="PF22311">
    <property type="entry name" value="DUF6970"/>
    <property type="match status" value="1"/>
</dbReference>
<reference evidence="2" key="1">
    <citation type="journal article" date="2014" name="Int. J. Syst. Evol. Microbiol.">
        <title>Complete genome sequence of Corynebacterium casei LMG S-19264T (=DSM 44701T), isolated from a smear-ripened cheese.</title>
        <authorList>
            <consortium name="US DOE Joint Genome Institute (JGI-PGF)"/>
            <person name="Walter F."/>
            <person name="Albersmeier A."/>
            <person name="Kalinowski J."/>
            <person name="Ruckert C."/>
        </authorList>
    </citation>
    <scope>NUCLEOTIDE SEQUENCE</scope>
    <source>
        <strain evidence="2">CGMCC 1.12195</strain>
    </source>
</reference>
<protein>
    <recommendedName>
        <fullName evidence="1">DUF6970 domain-containing protein</fullName>
    </recommendedName>
</protein>
<feature type="domain" description="DUF6970" evidence="1">
    <location>
        <begin position="37"/>
        <end position="107"/>
    </location>
</feature>
<dbReference type="AlphaFoldDB" id="A0A917MDI1"/>
<sequence>MKRITALYALLIVSVLSCSKEDMGNEIPACVLKKVNELKANDEGPQGVSMSEYLFEGRRVYVENKGTFALVYDKNCNTIGMLGGFAGNTKVNGRDFAEAKLTREIWKR</sequence>
<proteinExistence type="predicted"/>
<dbReference type="PROSITE" id="PS51257">
    <property type="entry name" value="PROKAR_LIPOPROTEIN"/>
    <property type="match status" value="1"/>
</dbReference>
<dbReference type="Proteomes" id="UP000660862">
    <property type="component" value="Unassembled WGS sequence"/>
</dbReference>
<evidence type="ECO:0000313" key="2">
    <source>
        <dbReference type="EMBL" id="GGG96584.1"/>
    </source>
</evidence>
<reference evidence="2" key="2">
    <citation type="submission" date="2020-09" db="EMBL/GenBank/DDBJ databases">
        <authorList>
            <person name="Sun Q."/>
            <person name="Zhou Y."/>
        </authorList>
    </citation>
    <scope>NUCLEOTIDE SEQUENCE</scope>
    <source>
        <strain evidence="2">CGMCC 1.12195</strain>
    </source>
</reference>
<dbReference type="RefSeq" id="WP_188507358.1">
    <property type="nucleotide sequence ID" value="NZ_BMER01000004.1"/>
</dbReference>
<dbReference type="InterPro" id="IPR054243">
    <property type="entry name" value="DUF6970"/>
</dbReference>
<keyword evidence="3" id="KW-1185">Reference proteome</keyword>
<dbReference type="EMBL" id="BMER01000004">
    <property type="protein sequence ID" value="GGG96584.1"/>
    <property type="molecule type" value="Genomic_DNA"/>
</dbReference>